<evidence type="ECO:0000313" key="3">
    <source>
        <dbReference type="Proteomes" id="UP000887575"/>
    </source>
</evidence>
<protein>
    <submittedName>
        <fullName evidence="4 5">Chondroitin proteoglycan 3</fullName>
    </submittedName>
</protein>
<accession>A0AAF3ENN7</accession>
<keyword evidence="3" id="KW-1185">Reference proteome</keyword>
<dbReference type="WBParaSite" id="MBELARI_LOCUS15550">
    <property type="protein sequence ID" value="MBELARI_LOCUS15550"/>
    <property type="gene ID" value="MBELARI_LOCUS15550"/>
</dbReference>
<dbReference type="WBParaSite" id="MBELARI_LOCUS15542">
    <property type="protein sequence ID" value="MBELARI_LOCUS15542"/>
    <property type="gene ID" value="MBELARI_LOCUS15542"/>
</dbReference>
<keyword evidence="2" id="KW-0732">Signal</keyword>
<organism evidence="3 5">
    <name type="scientific">Mesorhabditis belari</name>
    <dbReference type="NCBI Taxonomy" id="2138241"/>
    <lineage>
        <taxon>Eukaryota</taxon>
        <taxon>Metazoa</taxon>
        <taxon>Ecdysozoa</taxon>
        <taxon>Nematoda</taxon>
        <taxon>Chromadorea</taxon>
        <taxon>Rhabditida</taxon>
        <taxon>Rhabditina</taxon>
        <taxon>Rhabditomorpha</taxon>
        <taxon>Rhabditoidea</taxon>
        <taxon>Rhabditidae</taxon>
        <taxon>Mesorhabditinae</taxon>
        <taxon>Mesorhabditis</taxon>
    </lineage>
</organism>
<evidence type="ECO:0000256" key="1">
    <source>
        <dbReference type="SAM" id="MobiDB-lite"/>
    </source>
</evidence>
<dbReference type="PANTHER" id="PTHR37973:SF3">
    <property type="entry name" value="CHONDROITIN PROTEOGLYCAN 3-RELATED"/>
    <property type="match status" value="1"/>
</dbReference>
<evidence type="ECO:0000256" key="2">
    <source>
        <dbReference type="SAM" id="SignalP"/>
    </source>
</evidence>
<dbReference type="InterPro" id="IPR039260">
    <property type="entry name" value="Cpg-3"/>
</dbReference>
<dbReference type="Proteomes" id="UP000887575">
    <property type="component" value="Unassembled WGS sequence"/>
</dbReference>
<proteinExistence type="predicted"/>
<reference evidence="4 5" key="1">
    <citation type="submission" date="2024-02" db="UniProtKB">
        <authorList>
            <consortium name="WormBaseParasite"/>
        </authorList>
    </citation>
    <scope>IDENTIFICATION</scope>
</reference>
<feature type="region of interest" description="Disordered" evidence="1">
    <location>
        <begin position="66"/>
        <end position="93"/>
    </location>
</feature>
<dbReference type="AlphaFoldDB" id="A0AAF3ENN7"/>
<name>A0AAF3ENN7_9BILA</name>
<evidence type="ECO:0000313" key="4">
    <source>
        <dbReference type="WBParaSite" id="MBELARI_LOCUS15542"/>
    </source>
</evidence>
<feature type="signal peptide" evidence="2">
    <location>
        <begin position="1"/>
        <end position="15"/>
    </location>
</feature>
<dbReference type="PANTHER" id="PTHR37973">
    <property type="entry name" value="CHONDROITIN PROTEOGLYCAN 3"/>
    <property type="match status" value="1"/>
</dbReference>
<evidence type="ECO:0000313" key="5">
    <source>
        <dbReference type="WBParaSite" id="MBELARI_LOCUS15550"/>
    </source>
</evidence>
<feature type="compositionally biased region" description="Low complexity" evidence="1">
    <location>
        <begin position="80"/>
        <end position="93"/>
    </location>
</feature>
<feature type="chain" id="PRO_5041856393" evidence="2">
    <location>
        <begin position="16"/>
        <end position="207"/>
    </location>
</feature>
<sequence>MKLFVIASLVVIASCIDMRSSYDGGSGYDNGSGLSGETVEIERIIEVEGSGIKLIEVIGELLEDQDGNNRRRRDTEEAEAGTTLEPTTTTTTGSTPVNKTCTILAECEDSDDCNGGTCAGFFPGKCNCNACITALPCNSDAACGGLQGACNTTKKACDCFGALAQHGYPTVLNALQDFCNAKSCKKDECAGLKCNKGFCTCPPKKEN</sequence>
<dbReference type="PROSITE" id="PS51257">
    <property type="entry name" value="PROKAR_LIPOPROTEIN"/>
    <property type="match status" value="1"/>
</dbReference>